<evidence type="ECO:0000256" key="4">
    <source>
        <dbReference type="ARBA" id="ARBA00022964"/>
    </source>
</evidence>
<keyword evidence="9" id="KW-1185">Reference proteome</keyword>
<accession>A0ABU0W4Q9</accession>
<name>A0ABU0W4Q9_9GAMM</name>
<dbReference type="PANTHER" id="PTHR12907">
    <property type="entry name" value="EGL NINE HOMOLOG-RELATED"/>
    <property type="match status" value="1"/>
</dbReference>
<dbReference type="InterPro" id="IPR044862">
    <property type="entry name" value="Pro_4_hyd_alph_FE2OG_OXY"/>
</dbReference>
<comment type="caution">
    <text evidence="8">The sequence shown here is derived from an EMBL/GenBank/DDBJ whole genome shotgun (WGS) entry which is preliminary data.</text>
</comment>
<gene>
    <name evidence="8" type="ORF">RBH19_02505</name>
</gene>
<proteinExistence type="predicted"/>
<dbReference type="Gene3D" id="2.60.120.620">
    <property type="entry name" value="q2cbj1_9rhob like domain"/>
    <property type="match status" value="1"/>
</dbReference>
<evidence type="ECO:0000259" key="7">
    <source>
        <dbReference type="PROSITE" id="PS51471"/>
    </source>
</evidence>
<evidence type="ECO:0000256" key="1">
    <source>
        <dbReference type="ARBA" id="ARBA00001961"/>
    </source>
</evidence>
<keyword evidence="2" id="KW-0479">Metal-binding</keyword>
<keyword evidence="3" id="KW-0847">Vitamin C</keyword>
<dbReference type="RefSeq" id="WP_306727221.1">
    <property type="nucleotide sequence ID" value="NZ_JAVDDT010000001.1"/>
</dbReference>
<evidence type="ECO:0000313" key="8">
    <source>
        <dbReference type="EMBL" id="MDQ2068743.1"/>
    </source>
</evidence>
<protein>
    <submittedName>
        <fullName evidence="8">2OG-Fe(II) oxygenase</fullName>
    </submittedName>
</protein>
<keyword evidence="4" id="KW-0223">Dioxygenase</keyword>
<comment type="cofactor">
    <cofactor evidence="1">
        <name>L-ascorbate</name>
        <dbReference type="ChEBI" id="CHEBI:38290"/>
    </cofactor>
</comment>
<dbReference type="SMART" id="SM00702">
    <property type="entry name" value="P4Hc"/>
    <property type="match status" value="1"/>
</dbReference>
<evidence type="ECO:0000256" key="2">
    <source>
        <dbReference type="ARBA" id="ARBA00022723"/>
    </source>
</evidence>
<evidence type="ECO:0000256" key="3">
    <source>
        <dbReference type="ARBA" id="ARBA00022896"/>
    </source>
</evidence>
<dbReference type="InterPro" id="IPR006620">
    <property type="entry name" value="Pro_4_hyd_alph"/>
</dbReference>
<dbReference type="PANTHER" id="PTHR12907:SF26">
    <property type="entry name" value="HIF PROLYL HYDROXYLASE, ISOFORM C"/>
    <property type="match status" value="1"/>
</dbReference>
<dbReference type="InterPro" id="IPR051559">
    <property type="entry name" value="HIF_prolyl_hydroxylases"/>
</dbReference>
<dbReference type="PROSITE" id="PS51471">
    <property type="entry name" value="FE2OG_OXY"/>
    <property type="match status" value="1"/>
</dbReference>
<reference evidence="8 9" key="1">
    <citation type="submission" date="2023-08" db="EMBL/GenBank/DDBJ databases">
        <title>Whole-genome sequencing of halo(alkali)philic microorganisms from hypersaline lakes.</title>
        <authorList>
            <person name="Sorokin D.Y."/>
            <person name="Abbas B."/>
            <person name="Merkel A.Y."/>
        </authorList>
    </citation>
    <scope>NUCLEOTIDE SEQUENCE [LARGE SCALE GENOMIC DNA]</scope>
    <source>
        <strain evidence="8 9">AB-CW4</strain>
    </source>
</reference>
<evidence type="ECO:0000313" key="9">
    <source>
        <dbReference type="Proteomes" id="UP001239019"/>
    </source>
</evidence>
<dbReference type="Proteomes" id="UP001239019">
    <property type="component" value="Unassembled WGS sequence"/>
</dbReference>
<sequence length="235" mass="27174">MPDTPVSPLFDQLLDSLIDQGWAVSDHLLLPTEVERFRRNLRRRLQLGSFRDAAVGRAASRARVQAIRGDRICWLNPKARRGMEAAWQERIEQLRLSLNQALMLGIRHWEGHYAVYPPGARYARHVDRFRDDDARVLSTVLYLNSRWRPEYGGQLRLYPEGKSAVDLYPSPGRFVCFLSDRLPHEVIETRRERLSVVGWFRRDSSRLHGLTASRNQVGKGRPFSCRKSGLNSLAR</sequence>
<evidence type="ECO:0000256" key="5">
    <source>
        <dbReference type="ARBA" id="ARBA00023002"/>
    </source>
</evidence>
<keyword evidence="6" id="KW-0408">Iron</keyword>
<dbReference type="Pfam" id="PF13640">
    <property type="entry name" value="2OG-FeII_Oxy_3"/>
    <property type="match status" value="1"/>
</dbReference>
<organism evidence="8 9">
    <name type="scientific">Natronospira bacteriovora</name>
    <dbReference type="NCBI Taxonomy" id="3069753"/>
    <lineage>
        <taxon>Bacteria</taxon>
        <taxon>Pseudomonadati</taxon>
        <taxon>Pseudomonadota</taxon>
        <taxon>Gammaproteobacteria</taxon>
        <taxon>Natronospirales</taxon>
        <taxon>Natronospiraceae</taxon>
        <taxon>Natronospira</taxon>
    </lineage>
</organism>
<keyword evidence="5" id="KW-0560">Oxidoreductase</keyword>
<dbReference type="InterPro" id="IPR005123">
    <property type="entry name" value="Oxoglu/Fe-dep_dioxygenase_dom"/>
</dbReference>
<dbReference type="EMBL" id="JAVDDT010000001">
    <property type="protein sequence ID" value="MDQ2068743.1"/>
    <property type="molecule type" value="Genomic_DNA"/>
</dbReference>
<evidence type="ECO:0000256" key="6">
    <source>
        <dbReference type="ARBA" id="ARBA00023004"/>
    </source>
</evidence>
<feature type="domain" description="Fe2OG dioxygenase" evidence="7">
    <location>
        <begin position="97"/>
        <end position="202"/>
    </location>
</feature>